<dbReference type="Proteomes" id="UP000293865">
    <property type="component" value="Unassembled WGS sequence"/>
</dbReference>
<dbReference type="GO" id="GO:0000272">
    <property type="term" value="P:polysaccharide catabolic process"/>
    <property type="evidence" value="ECO:0007669"/>
    <property type="project" value="UniProtKB-KW"/>
</dbReference>
<dbReference type="OrthoDB" id="9802600at2"/>
<feature type="domain" description="Ricin B lectin" evidence="10">
    <location>
        <begin position="489"/>
        <end position="566"/>
    </location>
</feature>
<organism evidence="11 12">
    <name type="scientific">Agromyces albus</name>
    <dbReference type="NCBI Taxonomy" id="205332"/>
    <lineage>
        <taxon>Bacteria</taxon>
        <taxon>Bacillati</taxon>
        <taxon>Actinomycetota</taxon>
        <taxon>Actinomycetes</taxon>
        <taxon>Micrococcales</taxon>
        <taxon>Microbacteriaceae</taxon>
        <taxon>Agromyces</taxon>
    </lineage>
</organism>
<evidence type="ECO:0000256" key="1">
    <source>
        <dbReference type="ARBA" id="ARBA00008834"/>
    </source>
</evidence>
<evidence type="ECO:0000256" key="3">
    <source>
        <dbReference type="ARBA" id="ARBA00022801"/>
    </source>
</evidence>
<keyword evidence="4" id="KW-0325">Glycoprotein</keyword>
<keyword evidence="2" id="KW-0677">Repeat</keyword>
<dbReference type="AlphaFoldDB" id="A0A4Q2KZ09"/>
<dbReference type="PANTHER" id="PTHR31736">
    <property type="match status" value="1"/>
</dbReference>
<comment type="caution">
    <text evidence="11">The sequence shown here is derived from an EMBL/GenBank/DDBJ whole genome shotgun (WGS) entry which is preliminary data.</text>
</comment>
<dbReference type="InterPro" id="IPR012334">
    <property type="entry name" value="Pectin_lyas_fold"/>
</dbReference>
<dbReference type="PROSITE" id="PS50231">
    <property type="entry name" value="RICIN_B_LECTIN"/>
    <property type="match status" value="1"/>
</dbReference>
<dbReference type="Gene3D" id="2.160.20.10">
    <property type="entry name" value="Single-stranded right-handed beta-helix, Pectin lyase-like"/>
    <property type="match status" value="1"/>
</dbReference>
<dbReference type="Gene3D" id="2.80.10.50">
    <property type="match status" value="1"/>
</dbReference>
<dbReference type="InterPro" id="IPR011050">
    <property type="entry name" value="Pectin_lyase_fold/virulence"/>
</dbReference>
<evidence type="ECO:0000313" key="11">
    <source>
        <dbReference type="EMBL" id="RXZ70269.1"/>
    </source>
</evidence>
<comment type="function">
    <text evidence="8">Pectinolytic enzyme involved in the degradation of xylogalacturonan (xga), a galacturonan backbone heavily substituted with xylose, and which is one important component of the hairy regions of pectin. Activity requires a galacturonic acid backbone substituted with xylose.</text>
</comment>
<dbReference type="InterPro" id="IPR000743">
    <property type="entry name" value="Glyco_hydro_28"/>
</dbReference>
<proteinExistence type="inferred from homology"/>
<evidence type="ECO:0000256" key="5">
    <source>
        <dbReference type="ARBA" id="ARBA00023277"/>
    </source>
</evidence>
<evidence type="ECO:0000256" key="4">
    <source>
        <dbReference type="ARBA" id="ARBA00023180"/>
    </source>
</evidence>
<keyword evidence="3 9" id="KW-0378">Hydrolase</keyword>
<dbReference type="EMBL" id="SDPN01000016">
    <property type="protein sequence ID" value="RXZ70269.1"/>
    <property type="molecule type" value="Genomic_DNA"/>
</dbReference>
<dbReference type="SUPFAM" id="SSF50370">
    <property type="entry name" value="Ricin B-like lectins"/>
    <property type="match status" value="1"/>
</dbReference>
<dbReference type="RefSeq" id="WP_129520810.1">
    <property type="nucleotide sequence ID" value="NZ_SDPN01000016.1"/>
</dbReference>
<accession>A0A4Q2KZ09</accession>
<evidence type="ECO:0000256" key="2">
    <source>
        <dbReference type="ARBA" id="ARBA00022737"/>
    </source>
</evidence>
<sequence length="629" mass="66524">MHTYRLTRRGRAIALLAAVVVALGWAIVFPTSPAAAATTLKTYSAPAGPEMSTDYTVRVRILGGSWVDLDEYRTRIGGPSRASWATFVSFDTDGPVELSVSHNLGTVSTMKVRPSAEGITAAVSGTTGTFTIAGPTKVVVDVNDNVDQDLMIFANPLETNVPSASDPNVIYYGPGFHDTGDITVPSGKTLYIAGGAVIRGGIIANDVSNVTIRGRGILYRPAGIGFQTHRSNGVTIDGIIVNGYGNANNGGYGVDIGASNNITVNNVVLFAYRKWTDGVDSMASTNVTVNDSFIRTGDDSIAIYGTRWDHVGSSNNFNVTNSVLMPGNAHPINVGTHGNPDVPDTINAITVSNVDILTHNPLSQVRSISLTASDSNLVTNVLFTDIRWEDVLVGKFLDIITYKNPGYGLSVGRGIDGVTVKNFSYTGPNNYTNDIYGNSATQMTKNIAFENLTINGQVATTAGAANVAIGNYTSNITFAAGSAPAIQSGSIYKLVNAHSNKVLGISGMSTANNAQAVQWADTGTADHEWMLTRLANGHYKLTNIHSGKVLGVSAMSTLDGAKAVQYSDNGTLDHEWQLVTSANGSYKFVNVYTSKVLGISGMSKADGADALQWNDTGTADHNWNLVFVR</sequence>
<protein>
    <recommendedName>
        <fullName evidence="10">Ricin B lectin domain-containing protein</fullName>
    </recommendedName>
</protein>
<dbReference type="Pfam" id="PF00295">
    <property type="entry name" value="Glyco_hydro_28"/>
    <property type="match status" value="1"/>
</dbReference>
<dbReference type="InterPro" id="IPR035992">
    <property type="entry name" value="Ricin_B-like_lectins"/>
</dbReference>
<evidence type="ECO:0000256" key="6">
    <source>
        <dbReference type="ARBA" id="ARBA00023295"/>
    </source>
</evidence>
<dbReference type="SUPFAM" id="SSF51126">
    <property type="entry name" value="Pectin lyase-like"/>
    <property type="match status" value="1"/>
</dbReference>
<evidence type="ECO:0000256" key="8">
    <source>
        <dbReference type="ARBA" id="ARBA00037278"/>
    </source>
</evidence>
<keyword evidence="6 9" id="KW-0326">Glycosidase</keyword>
<keyword evidence="7" id="KW-0624">Polysaccharide degradation</keyword>
<evidence type="ECO:0000259" key="10">
    <source>
        <dbReference type="Pfam" id="PF14200"/>
    </source>
</evidence>
<dbReference type="GO" id="GO:0004650">
    <property type="term" value="F:polygalacturonase activity"/>
    <property type="evidence" value="ECO:0007669"/>
    <property type="project" value="InterPro"/>
</dbReference>
<comment type="similarity">
    <text evidence="1 9">Belongs to the glycosyl hydrolase 28 family.</text>
</comment>
<gene>
    <name evidence="11" type="ORF">ESP51_10265</name>
</gene>
<name>A0A4Q2KZ09_9MICO</name>
<dbReference type="PANTHER" id="PTHR31736:SF9">
    <property type="entry name" value="ENDO-XYLOGALACTURONAN HYDROLASE A-RELATED"/>
    <property type="match status" value="1"/>
</dbReference>
<dbReference type="Pfam" id="PF14200">
    <property type="entry name" value="RicinB_lectin_2"/>
    <property type="match status" value="2"/>
</dbReference>
<evidence type="ECO:0000256" key="7">
    <source>
        <dbReference type="ARBA" id="ARBA00023326"/>
    </source>
</evidence>
<feature type="domain" description="Ricin B lectin" evidence="10">
    <location>
        <begin position="575"/>
        <end position="625"/>
    </location>
</feature>
<dbReference type="InterPro" id="IPR000772">
    <property type="entry name" value="Ricin_B_lectin"/>
</dbReference>
<evidence type="ECO:0000256" key="9">
    <source>
        <dbReference type="RuleBase" id="RU361169"/>
    </source>
</evidence>
<reference evidence="11 12" key="1">
    <citation type="submission" date="2019-01" db="EMBL/GenBank/DDBJ databases">
        <title>Agromyces.</title>
        <authorList>
            <person name="Li J."/>
        </authorList>
    </citation>
    <scope>NUCLEOTIDE SEQUENCE [LARGE SCALE GENOMIC DNA]</scope>
    <source>
        <strain evidence="11 12">DSM 15934</strain>
    </source>
</reference>
<keyword evidence="12" id="KW-1185">Reference proteome</keyword>
<keyword evidence="5" id="KW-0119">Carbohydrate metabolism</keyword>
<evidence type="ECO:0000313" key="12">
    <source>
        <dbReference type="Proteomes" id="UP000293865"/>
    </source>
</evidence>